<evidence type="ECO:0000256" key="4">
    <source>
        <dbReference type="ARBA" id="ARBA00022729"/>
    </source>
</evidence>
<proteinExistence type="inferred from homology"/>
<dbReference type="AlphaFoldDB" id="A0A0R1ESU7"/>
<name>A0A0R1ESU7_LACZE</name>
<keyword evidence="3" id="KW-0964">Secreted</keyword>
<evidence type="ECO:0000256" key="3">
    <source>
        <dbReference type="ARBA" id="ARBA00022525"/>
    </source>
</evidence>
<dbReference type="RefSeq" id="WP_010492726.1">
    <property type="nucleotide sequence ID" value="NZ_AZCT01000007.1"/>
</dbReference>
<sequence>MKKQGIHVWLLALAVLLGIAVGLKQPPKQVAAADNRLQSVFSIDAGRKYFSVDQLETIIDRAHTDGYTDVQILLGNDALRFMLDDMSLTVDGKTYTNDAVKQAVLAGNQAYYNDPNGNALTQADMDAVLKYAAERDINIIPVINSPGHMDAILTAMTKLGINNPAFNGSKRTVDLNNDTAIAFTKALLQKYVSYFKDRVTIFNFGSDEYANDVDTGGWSKLQQTGTYRKFVAYVNGLAQMAENAGLKPMVFNDGIYYNDRTDFGTFDQDLIVSYWTAGWFGYDVAKPEFLANKGLKIMNTNDGWYWVLGRMSGNLYSYETAVASLKSKKFTDVPSASSTVPIIGSVQAVWADNPSAKLDMPALLKLMDQFSTTYTAYMPRPADYSKVDAALATVPRQLSQYTDASLAKLEATLNAVIRGKKANEQATVDGYAQAITAAVKGLQLRGADYSQVDAAIATAKKLDRQHYQDFAAVDAAIAAVKRGLDITQQSKVDAMATAIQTAIKGLALKPTPPKAPTPTTPEPAPKPTAAAPSKETNKQPPLPSTAEATTPALMLAGASLLASMGLLYWRRRETD</sequence>
<evidence type="ECO:0000259" key="8">
    <source>
        <dbReference type="PROSITE" id="PS50847"/>
    </source>
</evidence>
<dbReference type="InterPro" id="IPR017853">
    <property type="entry name" value="GH"/>
</dbReference>
<keyword evidence="5" id="KW-0378">Hydrolase</keyword>
<comment type="caution">
    <text evidence="9">The sequence shown here is derived from an EMBL/GenBank/DDBJ whole genome shotgun (WGS) entry which is preliminary data.</text>
</comment>
<evidence type="ECO:0000256" key="5">
    <source>
        <dbReference type="ARBA" id="ARBA00022801"/>
    </source>
</evidence>
<feature type="compositionally biased region" description="Pro residues" evidence="7">
    <location>
        <begin position="510"/>
        <end position="526"/>
    </location>
</feature>
<dbReference type="eggNOG" id="COG3525">
    <property type="taxonomic scope" value="Bacteria"/>
</dbReference>
<dbReference type="Pfam" id="PF00746">
    <property type="entry name" value="Gram_pos_anchor"/>
    <property type="match status" value="1"/>
</dbReference>
<dbReference type="PATRIC" id="fig|1423816.3.peg.2864"/>
<dbReference type="GO" id="GO:0004563">
    <property type="term" value="F:beta-N-acetylhexosaminidase activity"/>
    <property type="evidence" value="ECO:0007669"/>
    <property type="project" value="UniProtKB-ARBA"/>
</dbReference>
<dbReference type="NCBIfam" id="TIGR01167">
    <property type="entry name" value="LPXTG_anchor"/>
    <property type="match status" value="1"/>
</dbReference>
<reference evidence="9 10" key="1">
    <citation type="journal article" date="2015" name="Genome Announc.">
        <title>Expanding the biotechnology potential of lactobacilli through comparative genomics of 213 strains and associated genera.</title>
        <authorList>
            <person name="Sun Z."/>
            <person name="Harris H.M."/>
            <person name="McCann A."/>
            <person name="Guo C."/>
            <person name="Argimon S."/>
            <person name="Zhang W."/>
            <person name="Yang X."/>
            <person name="Jeffery I.B."/>
            <person name="Cooney J.C."/>
            <person name="Kagawa T.F."/>
            <person name="Liu W."/>
            <person name="Song Y."/>
            <person name="Salvetti E."/>
            <person name="Wrobel A."/>
            <person name="Rasinkangas P."/>
            <person name="Parkhill J."/>
            <person name="Rea M.C."/>
            <person name="O'Sullivan O."/>
            <person name="Ritari J."/>
            <person name="Douillard F.P."/>
            <person name="Paul Ross R."/>
            <person name="Yang R."/>
            <person name="Briner A.E."/>
            <person name="Felis G.E."/>
            <person name="de Vos W.M."/>
            <person name="Barrangou R."/>
            <person name="Klaenhammer T.R."/>
            <person name="Caufield P.W."/>
            <person name="Cui Y."/>
            <person name="Zhang H."/>
            <person name="O'Toole P.W."/>
        </authorList>
    </citation>
    <scope>NUCLEOTIDE SEQUENCE [LARGE SCALE GENOMIC DNA]</scope>
    <source>
        <strain evidence="9 10">DSM 20178</strain>
    </source>
</reference>
<dbReference type="PANTHER" id="PTHR43678:SF1">
    <property type="entry name" value="BETA-N-ACETYLHEXOSAMINIDASE"/>
    <property type="match status" value="1"/>
</dbReference>
<evidence type="ECO:0000313" key="10">
    <source>
        <dbReference type="Proteomes" id="UP000051984"/>
    </source>
</evidence>
<feature type="region of interest" description="Disordered" evidence="7">
    <location>
        <begin position="507"/>
        <end position="547"/>
    </location>
</feature>
<evidence type="ECO:0000256" key="6">
    <source>
        <dbReference type="ARBA" id="ARBA00023088"/>
    </source>
</evidence>
<keyword evidence="6" id="KW-0572">Peptidoglycan-anchor</keyword>
<dbReference type="Gene3D" id="3.20.20.80">
    <property type="entry name" value="Glycosidases"/>
    <property type="match status" value="1"/>
</dbReference>
<dbReference type="Gene3D" id="1.20.1270.90">
    <property type="entry name" value="AF1782-like"/>
    <property type="match status" value="2"/>
</dbReference>
<evidence type="ECO:0000313" key="9">
    <source>
        <dbReference type="EMBL" id="KRK12406.1"/>
    </source>
</evidence>
<dbReference type="InterPro" id="IPR052764">
    <property type="entry name" value="GH20_Enzymes"/>
</dbReference>
<comment type="similarity">
    <text evidence="1">Belongs to the glycosyl hydrolase 20 family.</text>
</comment>
<feature type="domain" description="Gram-positive cocci surface proteins LPxTG" evidence="8">
    <location>
        <begin position="542"/>
        <end position="575"/>
    </location>
</feature>
<dbReference type="Pfam" id="PF00728">
    <property type="entry name" value="Glyco_hydro_20"/>
    <property type="match status" value="1"/>
</dbReference>
<evidence type="ECO:0000256" key="7">
    <source>
        <dbReference type="SAM" id="MobiDB-lite"/>
    </source>
</evidence>
<dbReference type="PANTHER" id="PTHR43678">
    <property type="entry name" value="PUTATIVE (AFU_ORTHOLOGUE AFUA_2G00640)-RELATED"/>
    <property type="match status" value="1"/>
</dbReference>
<evidence type="ECO:0000256" key="1">
    <source>
        <dbReference type="ARBA" id="ARBA00006285"/>
    </source>
</evidence>
<protein>
    <submittedName>
        <fullName evidence="9">Lacto-N-biosidase</fullName>
    </submittedName>
</protein>
<dbReference type="EMBL" id="AZCT01000007">
    <property type="protein sequence ID" value="KRK12406.1"/>
    <property type="molecule type" value="Genomic_DNA"/>
</dbReference>
<dbReference type="GO" id="GO:0005975">
    <property type="term" value="P:carbohydrate metabolic process"/>
    <property type="evidence" value="ECO:0007669"/>
    <property type="project" value="InterPro"/>
</dbReference>
<accession>A0A0R1ESU7</accession>
<dbReference type="InterPro" id="IPR015883">
    <property type="entry name" value="Glyco_hydro_20_cat"/>
</dbReference>
<dbReference type="CDD" id="cd06564">
    <property type="entry name" value="GH20_DspB_LnbB-like"/>
    <property type="match status" value="1"/>
</dbReference>
<evidence type="ECO:0000256" key="2">
    <source>
        <dbReference type="ARBA" id="ARBA00022512"/>
    </source>
</evidence>
<dbReference type="InterPro" id="IPR019931">
    <property type="entry name" value="LPXTG_anchor"/>
</dbReference>
<dbReference type="PROSITE" id="PS50847">
    <property type="entry name" value="GRAM_POS_ANCHORING"/>
    <property type="match status" value="1"/>
</dbReference>
<keyword evidence="4" id="KW-0732">Signal</keyword>
<gene>
    <name evidence="9" type="ORF">FD51_GL002753</name>
</gene>
<dbReference type="Proteomes" id="UP000051984">
    <property type="component" value="Unassembled WGS sequence"/>
</dbReference>
<organism evidence="9 10">
    <name type="scientific">Lacticaseibacillus zeae DSM 20178 = KCTC 3804</name>
    <dbReference type="NCBI Taxonomy" id="1423816"/>
    <lineage>
        <taxon>Bacteria</taxon>
        <taxon>Bacillati</taxon>
        <taxon>Bacillota</taxon>
        <taxon>Bacilli</taxon>
        <taxon>Lactobacillales</taxon>
        <taxon>Lactobacillaceae</taxon>
        <taxon>Lacticaseibacillus</taxon>
    </lineage>
</organism>
<dbReference type="SUPFAM" id="SSF51445">
    <property type="entry name" value="(Trans)glycosidases"/>
    <property type="match status" value="1"/>
</dbReference>
<keyword evidence="2" id="KW-0134">Cell wall</keyword>